<gene>
    <name evidence="1" type="ORF">FIV50_07375</name>
</gene>
<dbReference type="EMBL" id="CP041040">
    <property type="protein sequence ID" value="QDE34625.1"/>
    <property type="molecule type" value="Genomic_DNA"/>
</dbReference>
<dbReference type="OrthoDB" id="3724496at2"/>
<sequence>MSEVTVTVRGEHEARIAPERATIRVSIRAEGAERASVVDRVMRLTEPVRASITTRRDTGIVVDWSSKRLSVRAERPWNNEGKRLAPVYYASIDLTATFAEASELSLWVSDVSPWDGVEVGWVNWHLTTETSSRIEREVAAAAVGVAVTRAQAYATALGLGTVVPVEIADVGLIAPTPVQPFSGMAKVRGAMLQESDTGGASMEYEPDEIVISATVEARFLAR</sequence>
<organism evidence="1 2">
    <name type="scientific">Microbacterium foliorum</name>
    <dbReference type="NCBI Taxonomy" id="104336"/>
    <lineage>
        <taxon>Bacteria</taxon>
        <taxon>Bacillati</taxon>
        <taxon>Actinomycetota</taxon>
        <taxon>Actinomycetes</taxon>
        <taxon>Micrococcales</taxon>
        <taxon>Microbacteriaceae</taxon>
        <taxon>Microbacterium</taxon>
    </lineage>
</organism>
<reference evidence="1 2" key="1">
    <citation type="submission" date="2019-06" db="EMBL/GenBank/DDBJ databases">
        <title>Complete genome of Microbacterium foliorum M2.</title>
        <authorList>
            <person name="Cao G."/>
        </authorList>
    </citation>
    <scope>NUCLEOTIDE SEQUENCE [LARGE SCALE GENOMIC DNA]</scope>
    <source>
        <strain evidence="1 2">M2</strain>
    </source>
</reference>
<evidence type="ECO:0000313" key="1">
    <source>
        <dbReference type="EMBL" id="QDE34625.1"/>
    </source>
</evidence>
<dbReference type="RefSeq" id="WP_140036874.1">
    <property type="nucleotide sequence ID" value="NZ_CP041040.1"/>
</dbReference>
<name>A0A4Y5YQ38_9MICO</name>
<dbReference type="InterPro" id="IPR007497">
    <property type="entry name" value="SIMPL/DUF541"/>
</dbReference>
<dbReference type="Gene3D" id="3.30.70.2970">
    <property type="entry name" value="Protein of unknown function (DUF541), domain 2"/>
    <property type="match status" value="1"/>
</dbReference>
<dbReference type="Proteomes" id="UP000316125">
    <property type="component" value="Chromosome"/>
</dbReference>
<proteinExistence type="predicted"/>
<dbReference type="AlphaFoldDB" id="A0A4Y5YQ38"/>
<dbReference type="Gene3D" id="3.30.110.170">
    <property type="entry name" value="Protein of unknown function (DUF541), domain 1"/>
    <property type="match status" value="1"/>
</dbReference>
<protein>
    <submittedName>
        <fullName evidence="1">DUF541 domain-containing protein</fullName>
    </submittedName>
</protein>
<accession>A0A4Y5YQ38</accession>
<dbReference type="Pfam" id="PF04402">
    <property type="entry name" value="SIMPL"/>
    <property type="match status" value="1"/>
</dbReference>
<evidence type="ECO:0000313" key="2">
    <source>
        <dbReference type="Proteomes" id="UP000316125"/>
    </source>
</evidence>